<dbReference type="EMBL" id="VOSW01000048">
    <property type="protein sequence ID" value="KAE8757312.1"/>
    <property type="molecule type" value="Genomic_DNA"/>
</dbReference>
<protein>
    <submittedName>
        <fullName evidence="1">N-acetyltransferase</fullName>
    </submittedName>
</protein>
<dbReference type="OrthoDB" id="8907221at2"/>
<accession>A0A6N6W9J3</accession>
<reference evidence="1 2" key="1">
    <citation type="journal article" date="2020" name="Int. J. Syst. Evol. Microbiol.">
        <title>Paraburkholderia madseniana sp. nov., a phenolic acid-degrading bacterium isolated from acidic forest soil.</title>
        <authorList>
            <person name="Wilhelm R.C."/>
            <person name="Murphy S.J.L."/>
            <person name="Feriancek N.M."/>
            <person name="Karasz D.C."/>
            <person name="DeRito C.M."/>
            <person name="Newman J.D."/>
            <person name="Buckley D.H."/>
        </authorList>
    </citation>
    <scope>NUCLEOTIDE SEQUENCE [LARGE SCALE GENOMIC DNA]</scope>
    <source>
        <strain evidence="1 2">RP11</strain>
    </source>
</reference>
<evidence type="ECO:0000313" key="1">
    <source>
        <dbReference type="EMBL" id="KAE8757312.1"/>
    </source>
</evidence>
<dbReference type="GO" id="GO:0016740">
    <property type="term" value="F:transferase activity"/>
    <property type="evidence" value="ECO:0007669"/>
    <property type="project" value="UniProtKB-KW"/>
</dbReference>
<dbReference type="InterPro" id="IPR016181">
    <property type="entry name" value="Acyl_CoA_acyltransferase"/>
</dbReference>
<dbReference type="Proteomes" id="UP000463700">
    <property type="component" value="Unassembled WGS sequence"/>
</dbReference>
<dbReference type="AlphaFoldDB" id="A0A6N6W9J3"/>
<proteinExistence type="predicted"/>
<name>A0A6N6W9J3_9BURK</name>
<organism evidence="1 2">
    <name type="scientific">Paraburkholderia madseniana</name>
    <dbReference type="NCBI Taxonomy" id="2599607"/>
    <lineage>
        <taxon>Bacteria</taxon>
        <taxon>Pseudomonadati</taxon>
        <taxon>Pseudomonadota</taxon>
        <taxon>Betaproteobacteria</taxon>
        <taxon>Burkholderiales</taxon>
        <taxon>Burkholderiaceae</taxon>
        <taxon>Paraburkholderia</taxon>
    </lineage>
</organism>
<comment type="caution">
    <text evidence="1">The sequence shown here is derived from an EMBL/GenBank/DDBJ whole genome shotgun (WGS) entry which is preliminary data.</text>
</comment>
<dbReference type="Gene3D" id="3.40.630.30">
    <property type="match status" value="1"/>
</dbReference>
<dbReference type="SUPFAM" id="SSF55729">
    <property type="entry name" value="Acyl-CoA N-acyltransferases (Nat)"/>
    <property type="match status" value="1"/>
</dbReference>
<sequence>MKRIIWHQPERIMLFVAERTGEESYGRDYTAIGLEQDSRLVAGVLFTNYTKAAILMHVASDGSRHWMTPAFLAAAFRYPFIQLGCRRVTGLVRLDNEAAMHFDEHLGFRREGVLREGATDGCDMVIYGMLRNECRFLGERLRAALERIS</sequence>
<keyword evidence="1" id="KW-0808">Transferase</keyword>
<gene>
    <name evidence="1" type="ORF">FSO04_24125</name>
</gene>
<evidence type="ECO:0000313" key="2">
    <source>
        <dbReference type="Proteomes" id="UP000463700"/>
    </source>
</evidence>
<dbReference type="RefSeq" id="WP_154563174.1">
    <property type="nucleotide sequence ID" value="NZ_VOSW01000048.1"/>
</dbReference>